<proteinExistence type="predicted"/>
<dbReference type="RefSeq" id="WP_256533223.1">
    <property type="nucleotide sequence ID" value="NZ_CP101824.1"/>
</dbReference>
<dbReference type="EMBL" id="JBHSAQ010000013">
    <property type="protein sequence ID" value="MFC3959711.1"/>
    <property type="molecule type" value="Genomic_DNA"/>
</dbReference>
<organism evidence="6 7">
    <name type="scientific">Halovivax cerinus</name>
    <dbReference type="NCBI Taxonomy" id="1487865"/>
    <lineage>
        <taxon>Archaea</taxon>
        <taxon>Methanobacteriati</taxon>
        <taxon>Methanobacteriota</taxon>
        <taxon>Stenosarchaea group</taxon>
        <taxon>Halobacteria</taxon>
        <taxon>Halobacteriales</taxon>
        <taxon>Natrialbaceae</taxon>
        <taxon>Halovivax</taxon>
    </lineage>
</organism>
<keyword evidence="3" id="KW-0456">Lyase</keyword>
<evidence type="ECO:0000256" key="2">
    <source>
        <dbReference type="ARBA" id="ARBA00022898"/>
    </source>
</evidence>
<dbReference type="InterPro" id="IPR050147">
    <property type="entry name" value="Ser/Thr_Dehydratase"/>
</dbReference>
<feature type="compositionally biased region" description="Low complexity" evidence="4">
    <location>
        <begin position="468"/>
        <end position="484"/>
    </location>
</feature>
<protein>
    <submittedName>
        <fullName evidence="6">Pyridoxal-phosphate dependent enzyme</fullName>
    </submittedName>
</protein>
<feature type="domain" description="Tryptophan synthase beta chain-like PALP" evidence="5">
    <location>
        <begin position="95"/>
        <end position="385"/>
    </location>
</feature>
<dbReference type="Pfam" id="PF00291">
    <property type="entry name" value="PALP"/>
    <property type="match status" value="1"/>
</dbReference>
<evidence type="ECO:0000259" key="5">
    <source>
        <dbReference type="Pfam" id="PF00291"/>
    </source>
</evidence>
<dbReference type="Proteomes" id="UP001595846">
    <property type="component" value="Unassembled WGS sequence"/>
</dbReference>
<dbReference type="PANTHER" id="PTHR48078:SF6">
    <property type="entry name" value="L-THREONINE DEHYDRATASE CATABOLIC TDCB"/>
    <property type="match status" value="1"/>
</dbReference>
<keyword evidence="7" id="KW-1185">Reference proteome</keyword>
<dbReference type="AlphaFoldDB" id="A0ABD5NRT6"/>
<feature type="compositionally biased region" description="Basic and acidic residues" evidence="4">
    <location>
        <begin position="406"/>
        <end position="442"/>
    </location>
</feature>
<comment type="caution">
    <text evidence="6">The sequence shown here is derived from an EMBL/GenBank/DDBJ whole genome shotgun (WGS) entry which is preliminary data.</text>
</comment>
<dbReference type="GO" id="GO:0016829">
    <property type="term" value="F:lyase activity"/>
    <property type="evidence" value="ECO:0007669"/>
    <property type="project" value="UniProtKB-KW"/>
</dbReference>
<evidence type="ECO:0000313" key="6">
    <source>
        <dbReference type="EMBL" id="MFC3959711.1"/>
    </source>
</evidence>
<evidence type="ECO:0000256" key="3">
    <source>
        <dbReference type="ARBA" id="ARBA00023239"/>
    </source>
</evidence>
<gene>
    <name evidence="6" type="ORF">ACFOUR_15220</name>
</gene>
<evidence type="ECO:0000313" key="7">
    <source>
        <dbReference type="Proteomes" id="UP001595846"/>
    </source>
</evidence>
<feature type="region of interest" description="Disordered" evidence="4">
    <location>
        <begin position="399"/>
        <end position="484"/>
    </location>
</feature>
<dbReference type="Gene3D" id="3.40.50.1100">
    <property type="match status" value="2"/>
</dbReference>
<dbReference type="InterPro" id="IPR001926">
    <property type="entry name" value="TrpB-like_PALP"/>
</dbReference>
<feature type="compositionally biased region" description="Basic and acidic residues" evidence="4">
    <location>
        <begin position="451"/>
        <end position="463"/>
    </location>
</feature>
<dbReference type="SUPFAM" id="SSF53686">
    <property type="entry name" value="Tryptophan synthase beta subunit-like PLP-dependent enzymes"/>
    <property type="match status" value="1"/>
</dbReference>
<accession>A0ABD5NRT6</accession>
<sequence length="505" mass="51958">MSRPGSESTDARSLATGLRSLGDPSITYPLSPPLTAGCPETSTDAVQYPLEVAYDYDAVDPGLFAVGGPAGDGGRLPSGLDRWAPLLPPLAPIGLGEGDTPLLSAVDVADAIGLDTDLVCKDESQNPTWSQKDRLARCVVSAAVREGARGVVASSTGNHGAAVAAFAARAGIEAVVVTSPETPAAVKRFVDAYGATVLAVPDAALRRETVDRLADEGFHPVSTRTPVHTGHPYGPEGYKTIAYELHRDLGRVPATVAVPTCYAELLYGVWKGFRELDRLGVADGTPRMLACEPAARGPLREALATDEPVASVPDDPTEAYSIAATTSSVRGRRAVSESGGAAIGFSEADLASAEERLAHRGTWQESAGAGAVAGLARAVADGRASELGLDEGPVVAICTSSGFKNGEGRAKRVPRTGERGAKRAADGEGRAKRVPRTGERGAKRPASGEGRAQREPRTGERGAKRPASGEADASASGDGSVVPVVDPDWESVAAALAAAGHLDRE</sequence>
<dbReference type="InterPro" id="IPR036052">
    <property type="entry name" value="TrpB-like_PALP_sf"/>
</dbReference>
<comment type="cofactor">
    <cofactor evidence="1">
        <name>pyridoxal 5'-phosphate</name>
        <dbReference type="ChEBI" id="CHEBI:597326"/>
    </cofactor>
</comment>
<evidence type="ECO:0000256" key="4">
    <source>
        <dbReference type="SAM" id="MobiDB-lite"/>
    </source>
</evidence>
<dbReference type="PANTHER" id="PTHR48078">
    <property type="entry name" value="THREONINE DEHYDRATASE, MITOCHONDRIAL-RELATED"/>
    <property type="match status" value="1"/>
</dbReference>
<keyword evidence="2" id="KW-0663">Pyridoxal phosphate</keyword>
<name>A0ABD5NRT6_9EURY</name>
<reference evidence="6 7" key="1">
    <citation type="journal article" date="2019" name="Int. J. Syst. Evol. Microbiol.">
        <title>The Global Catalogue of Microorganisms (GCM) 10K type strain sequencing project: providing services to taxonomists for standard genome sequencing and annotation.</title>
        <authorList>
            <consortium name="The Broad Institute Genomics Platform"/>
            <consortium name="The Broad Institute Genome Sequencing Center for Infectious Disease"/>
            <person name="Wu L."/>
            <person name="Ma J."/>
        </authorList>
    </citation>
    <scope>NUCLEOTIDE SEQUENCE [LARGE SCALE GENOMIC DNA]</scope>
    <source>
        <strain evidence="6 7">IBRC-M 10256</strain>
    </source>
</reference>
<dbReference type="GeneID" id="73902337"/>
<evidence type="ECO:0000256" key="1">
    <source>
        <dbReference type="ARBA" id="ARBA00001933"/>
    </source>
</evidence>